<feature type="region of interest" description="Disordered" evidence="1">
    <location>
        <begin position="180"/>
        <end position="214"/>
    </location>
</feature>
<reference evidence="3" key="3">
    <citation type="submission" date="2018-08" db="UniProtKB">
        <authorList>
            <consortium name="EnsemblPlants"/>
        </authorList>
    </citation>
    <scope>IDENTIFICATION</scope>
    <source>
        <strain evidence="3">cv. Bd21</strain>
    </source>
</reference>
<reference evidence="2" key="2">
    <citation type="submission" date="2017-06" db="EMBL/GenBank/DDBJ databases">
        <title>WGS assembly of Brachypodium distachyon.</title>
        <authorList>
            <consortium name="The International Brachypodium Initiative"/>
            <person name="Lucas S."/>
            <person name="Harmon-Smith M."/>
            <person name="Lail K."/>
            <person name="Tice H."/>
            <person name="Grimwood J."/>
            <person name="Bruce D."/>
            <person name="Barry K."/>
            <person name="Shu S."/>
            <person name="Lindquist E."/>
            <person name="Wang M."/>
            <person name="Pitluck S."/>
            <person name="Vogel J.P."/>
            <person name="Garvin D.F."/>
            <person name="Mockler T.C."/>
            <person name="Schmutz J."/>
            <person name="Rokhsar D."/>
            <person name="Bevan M.W."/>
        </authorList>
    </citation>
    <scope>NUCLEOTIDE SEQUENCE</scope>
    <source>
        <strain evidence="2">Bd21</strain>
    </source>
</reference>
<name>A0A2K2CM04_BRADI</name>
<evidence type="ECO:0000313" key="3">
    <source>
        <dbReference type="EnsemblPlants" id="PNT63055"/>
    </source>
</evidence>
<proteinExistence type="predicted"/>
<dbReference type="PANTHER" id="PTHR10315:SF162">
    <property type="entry name" value="RING-TYPE E3 UBIQUITIN TRANSFERASE"/>
    <property type="match status" value="1"/>
</dbReference>
<evidence type="ECO:0000313" key="4">
    <source>
        <dbReference type="Proteomes" id="UP000008810"/>
    </source>
</evidence>
<evidence type="ECO:0008006" key="5">
    <source>
        <dbReference type="Google" id="ProtNLM"/>
    </source>
</evidence>
<dbReference type="PANTHER" id="PTHR10315">
    <property type="entry name" value="E3 UBIQUITIN PROTEIN LIGASE SIAH"/>
    <property type="match status" value="1"/>
</dbReference>
<keyword evidence="4" id="KW-1185">Reference proteome</keyword>
<sequence length="214" mass="22873">MRALCVPCPYKAHSGYGCRGLVPYISVDVHRLCCLNPPPPPCSCSVFPYSGGGGGFLGSPRALHDHLAGPAHSWPTTEIYTDSHVKVQQLDLTLTGPQSRQLLFCKEDGSAFVLLAAAAAGSELRAAAHVSLTCVRTSASVTAGPQYWAVLWAHAPKDPVTGKEFRQQDEFVVQSRRSPCEIGAGEDDGTLAQAQVPARVRRGREEDSALPPHC</sequence>
<dbReference type="EMBL" id="CM000883">
    <property type="protein sequence ID" value="PNT63055.1"/>
    <property type="molecule type" value="Genomic_DNA"/>
</dbReference>
<reference evidence="2 3" key="1">
    <citation type="journal article" date="2010" name="Nature">
        <title>Genome sequencing and analysis of the model grass Brachypodium distachyon.</title>
        <authorList>
            <consortium name="International Brachypodium Initiative"/>
        </authorList>
    </citation>
    <scope>NUCLEOTIDE SEQUENCE [LARGE SCALE GENOMIC DNA]</scope>
    <source>
        <strain evidence="2 3">Bd21</strain>
    </source>
</reference>
<organism evidence="2">
    <name type="scientific">Brachypodium distachyon</name>
    <name type="common">Purple false brome</name>
    <name type="synonym">Trachynia distachya</name>
    <dbReference type="NCBI Taxonomy" id="15368"/>
    <lineage>
        <taxon>Eukaryota</taxon>
        <taxon>Viridiplantae</taxon>
        <taxon>Streptophyta</taxon>
        <taxon>Embryophyta</taxon>
        <taxon>Tracheophyta</taxon>
        <taxon>Spermatophyta</taxon>
        <taxon>Magnoliopsida</taxon>
        <taxon>Liliopsida</taxon>
        <taxon>Poales</taxon>
        <taxon>Poaceae</taxon>
        <taxon>BOP clade</taxon>
        <taxon>Pooideae</taxon>
        <taxon>Stipodae</taxon>
        <taxon>Brachypodieae</taxon>
        <taxon>Brachypodium</taxon>
    </lineage>
</organism>
<dbReference type="Gramene" id="PNT63055">
    <property type="protein sequence ID" value="PNT63055"/>
    <property type="gene ID" value="BRADI_4g10951v3"/>
</dbReference>
<dbReference type="GO" id="GO:0061630">
    <property type="term" value="F:ubiquitin protein ligase activity"/>
    <property type="evidence" value="ECO:0000318"/>
    <property type="project" value="GO_Central"/>
</dbReference>
<dbReference type="InterPro" id="IPR052088">
    <property type="entry name" value="E3_ubiquitin-ligase_SINA"/>
</dbReference>
<dbReference type="GO" id="GO:0005737">
    <property type="term" value="C:cytoplasm"/>
    <property type="evidence" value="ECO:0000318"/>
    <property type="project" value="GO_Central"/>
</dbReference>
<protein>
    <recommendedName>
        <fullName evidence="5">SIAH-type domain-containing protein</fullName>
    </recommendedName>
</protein>
<dbReference type="AlphaFoldDB" id="A0A2K2CM04"/>
<evidence type="ECO:0000313" key="2">
    <source>
        <dbReference type="EMBL" id="PNT63055.1"/>
    </source>
</evidence>
<gene>
    <name evidence="2" type="ORF">BRADI_4g10951v3</name>
</gene>
<accession>A0A2K2CM04</accession>
<dbReference type="EnsemblPlants" id="PNT63055">
    <property type="protein sequence ID" value="PNT63055"/>
    <property type="gene ID" value="BRADI_4g10951v3"/>
</dbReference>
<dbReference type="SUPFAM" id="SSF49599">
    <property type="entry name" value="TRAF domain-like"/>
    <property type="match status" value="1"/>
</dbReference>
<dbReference type="Proteomes" id="UP000008810">
    <property type="component" value="Chromosome 4"/>
</dbReference>
<evidence type="ECO:0000256" key="1">
    <source>
        <dbReference type="SAM" id="MobiDB-lite"/>
    </source>
</evidence>
<dbReference type="InParanoid" id="A0A2K2CM04"/>